<protein>
    <submittedName>
        <fullName evidence="1">Uncharacterized protein</fullName>
    </submittedName>
</protein>
<reference evidence="1" key="1">
    <citation type="submission" date="2020-05" db="EMBL/GenBank/DDBJ databases">
        <title>Large-scale comparative analyses of tick genomes elucidate their genetic diversity and vector capacities.</title>
        <authorList>
            <person name="Jia N."/>
            <person name="Wang J."/>
            <person name="Shi W."/>
            <person name="Du L."/>
            <person name="Sun Y."/>
            <person name="Zhan W."/>
            <person name="Jiang J."/>
            <person name="Wang Q."/>
            <person name="Zhang B."/>
            <person name="Ji P."/>
            <person name="Sakyi L.B."/>
            <person name="Cui X."/>
            <person name="Yuan T."/>
            <person name="Jiang B."/>
            <person name="Yang W."/>
            <person name="Lam T.T.-Y."/>
            <person name="Chang Q."/>
            <person name="Ding S."/>
            <person name="Wang X."/>
            <person name="Zhu J."/>
            <person name="Ruan X."/>
            <person name="Zhao L."/>
            <person name="Wei J."/>
            <person name="Que T."/>
            <person name="Du C."/>
            <person name="Cheng J."/>
            <person name="Dai P."/>
            <person name="Han X."/>
            <person name="Huang E."/>
            <person name="Gao Y."/>
            <person name="Liu J."/>
            <person name="Shao H."/>
            <person name="Ye R."/>
            <person name="Li L."/>
            <person name="Wei W."/>
            <person name="Wang X."/>
            <person name="Wang C."/>
            <person name="Yang T."/>
            <person name="Huo Q."/>
            <person name="Li W."/>
            <person name="Guo W."/>
            <person name="Chen H."/>
            <person name="Zhou L."/>
            <person name="Ni X."/>
            <person name="Tian J."/>
            <person name="Zhou Y."/>
            <person name="Sheng Y."/>
            <person name="Liu T."/>
            <person name="Pan Y."/>
            <person name="Xia L."/>
            <person name="Li J."/>
            <person name="Zhao F."/>
            <person name="Cao W."/>
        </authorList>
    </citation>
    <scope>NUCLEOTIDE SEQUENCE</scope>
    <source>
        <strain evidence="1">Dsil-2018</strain>
    </source>
</reference>
<proteinExistence type="predicted"/>
<organism evidence="1 2">
    <name type="scientific">Dermacentor silvarum</name>
    <name type="common">Tick</name>
    <dbReference type="NCBI Taxonomy" id="543639"/>
    <lineage>
        <taxon>Eukaryota</taxon>
        <taxon>Metazoa</taxon>
        <taxon>Ecdysozoa</taxon>
        <taxon>Arthropoda</taxon>
        <taxon>Chelicerata</taxon>
        <taxon>Arachnida</taxon>
        <taxon>Acari</taxon>
        <taxon>Parasitiformes</taxon>
        <taxon>Ixodida</taxon>
        <taxon>Ixodoidea</taxon>
        <taxon>Ixodidae</taxon>
        <taxon>Rhipicephalinae</taxon>
        <taxon>Dermacentor</taxon>
    </lineage>
</organism>
<gene>
    <name evidence="1" type="ORF">HPB49_013765</name>
</gene>
<dbReference type="EMBL" id="CM023472">
    <property type="protein sequence ID" value="KAH7959777.1"/>
    <property type="molecule type" value="Genomic_DNA"/>
</dbReference>
<evidence type="ECO:0000313" key="2">
    <source>
        <dbReference type="Proteomes" id="UP000821865"/>
    </source>
</evidence>
<comment type="caution">
    <text evidence="1">The sequence shown here is derived from an EMBL/GenBank/DDBJ whole genome shotgun (WGS) entry which is preliminary data.</text>
</comment>
<evidence type="ECO:0000313" key="1">
    <source>
        <dbReference type="EMBL" id="KAH7959777.1"/>
    </source>
</evidence>
<sequence length="305" mass="33122">MSHCIAIEEASEDACLGSRDVTSVAPAQFRATAVYSNGENPADIAVSGTTTAPSLNTPAADVVLPMDDLVTVGWSGKEYLCPDSSVQVDEAFHDPCLVSAVKQCPTSLDSVSLSSDGAPACRICFFGGGKEPLLEPCNCRGTIGFVHRECLELWIQRTVNPQCQVCHFQYTVTKQPKPAWRLLSDAEARRPVLGYLALGALFVVSTAFVFSLAWLYAVRLPARVGDNTAAVVVVLLSVLHFLWLYFPFVSFLYSIRAFKEWHRSSASVKLVLEPGENRRKLPSFFSVQRAGKGSQEPVISTGSAQ</sequence>
<name>A0ACB8D5R7_DERSI</name>
<keyword evidence="2" id="KW-1185">Reference proteome</keyword>
<dbReference type="Proteomes" id="UP000821865">
    <property type="component" value="Chromosome 3"/>
</dbReference>
<accession>A0ACB8D5R7</accession>